<dbReference type="RefSeq" id="WP_315603754.1">
    <property type="nucleotide sequence ID" value="NZ_CP130318.1"/>
</dbReference>
<dbReference type="InterPro" id="IPR014227">
    <property type="entry name" value="YtvI-like"/>
</dbReference>
<accession>A0AA96LD50</accession>
<feature type="transmembrane region" description="Helical" evidence="6">
    <location>
        <begin position="6"/>
        <end position="36"/>
    </location>
</feature>
<reference evidence="7 8" key="1">
    <citation type="submission" date="2022-02" db="EMBL/GenBank/DDBJ databases">
        <title>Paenibacillus sp. MBLB1776 Whole Genome Shotgun Sequencing.</title>
        <authorList>
            <person name="Hwang C.Y."/>
            <person name="Cho E.-S."/>
            <person name="Seo M.-J."/>
        </authorList>
    </citation>
    <scope>NUCLEOTIDE SEQUENCE [LARGE SCALE GENOMIC DNA]</scope>
    <source>
        <strain evidence="7 8">MBLB1776</strain>
    </source>
</reference>
<keyword evidence="4 6" id="KW-1133">Transmembrane helix</keyword>
<dbReference type="Proteomes" id="UP001305702">
    <property type="component" value="Chromosome"/>
</dbReference>
<proteinExistence type="inferred from homology"/>
<feature type="transmembrane region" description="Helical" evidence="6">
    <location>
        <begin position="230"/>
        <end position="250"/>
    </location>
</feature>
<evidence type="ECO:0000313" key="7">
    <source>
        <dbReference type="EMBL" id="WNQ09980.1"/>
    </source>
</evidence>
<evidence type="ECO:0000256" key="4">
    <source>
        <dbReference type="ARBA" id="ARBA00022989"/>
    </source>
</evidence>
<name>A0AA96LD50_9BACL</name>
<keyword evidence="3 6" id="KW-0812">Transmembrane</keyword>
<comment type="similarity">
    <text evidence="2">Belongs to the autoinducer-2 exporter (AI-2E) (TC 2.A.86) family.</text>
</comment>
<feature type="transmembrane region" description="Helical" evidence="6">
    <location>
        <begin position="290"/>
        <end position="308"/>
    </location>
</feature>
<dbReference type="GO" id="GO:0055085">
    <property type="term" value="P:transmembrane transport"/>
    <property type="evidence" value="ECO:0007669"/>
    <property type="project" value="TreeGrafter"/>
</dbReference>
<gene>
    <name evidence="7" type="primary">ytvI</name>
    <name evidence="7" type="ORF">MJA45_20480</name>
</gene>
<protein>
    <submittedName>
        <fullName evidence="7">Sporulation integral membrane protein YtvI</fullName>
    </submittedName>
</protein>
<sequence length="344" mass="37469">MSIKSLITIVLGLLLLYGFFTYGAPFLLALVFAILLEPLVQLVMRFNRIKRPLASMLICTLFTLVLIGFIYGIGAKIVFETASFVKSVPTHWTDPDGLIQQATDSIKSMVASFSPQLADQLETGLGSTLRSLTGIFTGVTGYFLNFAAKVPNLLIAMIVFLLAFYLYSINLPKVKESFLSLFDEQTRPQIDSVLLVLRRAILGFIMAQLILSAITFVLMLVGLMLLKTGYALALAFLVTIVDLLPILGTGSVLVPWAIYEIVMGNTFLGTGLLIMFAVVTVVRRIVEPKVLGNAVGIGSLAALVSLYVGFKLVGVIGLFLGPLVIIIYTALRQVGLLKIRIKLE</sequence>
<feature type="transmembrane region" description="Helical" evidence="6">
    <location>
        <begin position="153"/>
        <end position="171"/>
    </location>
</feature>
<dbReference type="PANTHER" id="PTHR21716:SF68">
    <property type="entry name" value="TRANSPORT PROTEIN YTVI-RELATED"/>
    <property type="match status" value="1"/>
</dbReference>
<dbReference type="InterPro" id="IPR002549">
    <property type="entry name" value="AI-2E-like"/>
</dbReference>
<feature type="transmembrane region" description="Helical" evidence="6">
    <location>
        <begin position="256"/>
        <end position="278"/>
    </location>
</feature>
<dbReference type="EMBL" id="CP130318">
    <property type="protein sequence ID" value="WNQ09980.1"/>
    <property type="molecule type" value="Genomic_DNA"/>
</dbReference>
<keyword evidence="5 6" id="KW-0472">Membrane</keyword>
<feature type="transmembrane region" description="Helical" evidence="6">
    <location>
        <begin position="314"/>
        <end position="331"/>
    </location>
</feature>
<dbReference type="NCBIfam" id="TIGR02872">
    <property type="entry name" value="spore_ytvI"/>
    <property type="match status" value="1"/>
</dbReference>
<feature type="transmembrane region" description="Helical" evidence="6">
    <location>
        <begin position="201"/>
        <end position="223"/>
    </location>
</feature>
<dbReference type="AlphaFoldDB" id="A0AA96LD50"/>
<dbReference type="KEGG" id="paun:MJA45_20480"/>
<evidence type="ECO:0000256" key="2">
    <source>
        <dbReference type="ARBA" id="ARBA00009773"/>
    </source>
</evidence>
<evidence type="ECO:0000313" key="8">
    <source>
        <dbReference type="Proteomes" id="UP001305702"/>
    </source>
</evidence>
<comment type="subcellular location">
    <subcellularLocation>
        <location evidence="1">Membrane</location>
        <topology evidence="1">Multi-pass membrane protein</topology>
    </subcellularLocation>
</comment>
<evidence type="ECO:0000256" key="5">
    <source>
        <dbReference type="ARBA" id="ARBA00023136"/>
    </source>
</evidence>
<dbReference type="PANTHER" id="PTHR21716">
    <property type="entry name" value="TRANSMEMBRANE PROTEIN"/>
    <property type="match status" value="1"/>
</dbReference>
<dbReference type="GO" id="GO:0016020">
    <property type="term" value="C:membrane"/>
    <property type="evidence" value="ECO:0007669"/>
    <property type="project" value="UniProtKB-SubCell"/>
</dbReference>
<dbReference type="Pfam" id="PF01594">
    <property type="entry name" value="AI-2E_transport"/>
    <property type="match status" value="1"/>
</dbReference>
<evidence type="ECO:0000256" key="1">
    <source>
        <dbReference type="ARBA" id="ARBA00004141"/>
    </source>
</evidence>
<evidence type="ECO:0000256" key="6">
    <source>
        <dbReference type="SAM" id="Phobius"/>
    </source>
</evidence>
<evidence type="ECO:0000256" key="3">
    <source>
        <dbReference type="ARBA" id="ARBA00022692"/>
    </source>
</evidence>
<keyword evidence="8" id="KW-1185">Reference proteome</keyword>
<feature type="transmembrane region" description="Helical" evidence="6">
    <location>
        <begin position="57"/>
        <end position="79"/>
    </location>
</feature>
<organism evidence="7 8">
    <name type="scientific">Paenibacillus aurantius</name>
    <dbReference type="NCBI Taxonomy" id="2918900"/>
    <lineage>
        <taxon>Bacteria</taxon>
        <taxon>Bacillati</taxon>
        <taxon>Bacillota</taxon>
        <taxon>Bacilli</taxon>
        <taxon>Bacillales</taxon>
        <taxon>Paenibacillaceae</taxon>
        <taxon>Paenibacillus</taxon>
    </lineage>
</organism>